<comment type="caution">
    <text evidence="1">The sequence shown here is derived from an EMBL/GenBank/DDBJ whole genome shotgun (WGS) entry which is preliminary data.</text>
</comment>
<keyword evidence="1" id="KW-0808">Transferase</keyword>
<evidence type="ECO:0000313" key="1">
    <source>
        <dbReference type="EMBL" id="TQL58861.1"/>
    </source>
</evidence>
<keyword evidence="2" id="KW-1185">Reference proteome</keyword>
<protein>
    <submittedName>
        <fullName evidence="1">Putative kinase</fullName>
    </submittedName>
</protein>
<dbReference type="EMBL" id="VFOQ01000001">
    <property type="protein sequence ID" value="TQL58861.1"/>
    <property type="molecule type" value="Genomic_DNA"/>
</dbReference>
<dbReference type="Pfam" id="PF13671">
    <property type="entry name" value="AAA_33"/>
    <property type="match status" value="1"/>
</dbReference>
<evidence type="ECO:0000313" key="2">
    <source>
        <dbReference type="Proteomes" id="UP000319514"/>
    </source>
</evidence>
<dbReference type="RefSeq" id="WP_141786945.1">
    <property type="nucleotide sequence ID" value="NZ_BAAAKX010000003.1"/>
</dbReference>
<dbReference type="AlphaFoldDB" id="A0A542ZEX7"/>
<reference evidence="1 2" key="1">
    <citation type="submission" date="2019-06" db="EMBL/GenBank/DDBJ databases">
        <title>Sequencing the genomes of 1000 actinobacteria strains.</title>
        <authorList>
            <person name="Klenk H.-P."/>
        </authorList>
    </citation>
    <scope>NUCLEOTIDE SEQUENCE [LARGE SCALE GENOMIC DNA]</scope>
    <source>
        <strain evidence="1 2">DSM 18082</strain>
    </source>
</reference>
<dbReference type="InterPro" id="IPR027417">
    <property type="entry name" value="P-loop_NTPase"/>
</dbReference>
<dbReference type="OrthoDB" id="7837405at2"/>
<keyword evidence="1" id="KW-0418">Kinase</keyword>
<gene>
    <name evidence="1" type="ORF">FB474_0200</name>
</gene>
<proteinExistence type="predicted"/>
<sequence length="182" mass="19858">MPHLLLLNGFPASGKSTLARRWVADHALALALDVDRLRGQLGRWQDQPHAAGLAARDLAESMARTHLLAGHDVVVPQFLGRRAFVDRLKQTAREAGAAFHHVVLLDGREDAVRRFHARTGRAEEAAHAEAGRMVADSGGDQELHRMYDGLLEVVRQCGPVTVLEPLDGDVEGTYARLRAALA</sequence>
<accession>A0A542ZEX7</accession>
<name>A0A542ZEX7_9MICO</name>
<dbReference type="Gene3D" id="3.40.50.300">
    <property type="entry name" value="P-loop containing nucleotide triphosphate hydrolases"/>
    <property type="match status" value="1"/>
</dbReference>
<dbReference type="SUPFAM" id="SSF52540">
    <property type="entry name" value="P-loop containing nucleoside triphosphate hydrolases"/>
    <property type="match status" value="1"/>
</dbReference>
<dbReference type="GO" id="GO:0016301">
    <property type="term" value="F:kinase activity"/>
    <property type="evidence" value="ECO:0007669"/>
    <property type="project" value="UniProtKB-KW"/>
</dbReference>
<dbReference type="Proteomes" id="UP000319514">
    <property type="component" value="Unassembled WGS sequence"/>
</dbReference>
<organism evidence="1 2">
    <name type="scientific">Oryzihumus leptocrescens</name>
    <dbReference type="NCBI Taxonomy" id="297536"/>
    <lineage>
        <taxon>Bacteria</taxon>
        <taxon>Bacillati</taxon>
        <taxon>Actinomycetota</taxon>
        <taxon>Actinomycetes</taxon>
        <taxon>Micrococcales</taxon>
        <taxon>Intrasporangiaceae</taxon>
        <taxon>Oryzihumus</taxon>
    </lineage>
</organism>